<dbReference type="EMBL" id="ACPB03004449">
    <property type="status" value="NOT_ANNOTATED_CDS"/>
    <property type="molecule type" value="Genomic_DNA"/>
</dbReference>
<dbReference type="Proteomes" id="UP000015103">
    <property type="component" value="Unassembled WGS sequence"/>
</dbReference>
<keyword evidence="4" id="KW-0175">Coiled coil</keyword>
<keyword evidence="8" id="KW-1185">Reference proteome</keyword>
<dbReference type="GO" id="GO:0008017">
    <property type="term" value="F:microtubule binding"/>
    <property type="evidence" value="ECO:0007669"/>
    <property type="project" value="TreeGrafter"/>
</dbReference>
<protein>
    <recommendedName>
        <fullName evidence="3">Cilia- and flagella-associated protein 157</fullName>
    </recommendedName>
</protein>
<dbReference type="VEuPathDB" id="VectorBase:RPRC007931"/>
<proteinExistence type="inferred from homology"/>
<dbReference type="eggNOG" id="ENOG502QQK8">
    <property type="taxonomic scope" value="Eukaryota"/>
</dbReference>
<sequence>MLIICFHITNSCRLRAHAAELETSYDDAMANFKKLDEDRADIIAYLKRTVQQKLDEIAELAERNSALRKSSDATIKKLQEQIEDMKLENKQTFDRMLAEIKLLNGKLASLEEFRAAREELNNKFVIQEQTMKEQEEKYHQIIYSLQKEHMLSKNKLRKEMEDKLIKLSTDFHKTTQNQIASTTQNLIQENIAINNELFLLIGSWQLIHDENEKLTSQLKDASLDTNLAKDQLDETLLTNITLRQILDKLTFEYNRITSFAEEHVHDKNKIKILEQRHEEFQKEKRSLLFEAQKLKQEKHALMIKIDEMIVNFNKIQCHNSKLERIIHKATLVVKEGIGLENVRTTTDLGPEEAEIEARKKSLMQILLDILSEVFILISIPADGDASIPTNTSDEWLKKLDYFKEEET</sequence>
<evidence type="ECO:0000256" key="4">
    <source>
        <dbReference type="ARBA" id="ARBA00023054"/>
    </source>
</evidence>
<reference evidence="7" key="1">
    <citation type="submission" date="2015-05" db="UniProtKB">
        <authorList>
            <consortium name="EnsemblMetazoa"/>
        </authorList>
    </citation>
    <scope>IDENTIFICATION</scope>
</reference>
<accession>T1HV61</accession>
<dbReference type="PANTHER" id="PTHR31954">
    <property type="entry name" value="CILIA- AND FLAGELLA-ASSOCIATED PROTEIN 157"/>
    <property type="match status" value="1"/>
</dbReference>
<evidence type="ECO:0000256" key="5">
    <source>
        <dbReference type="ARBA" id="ARBA00023069"/>
    </source>
</evidence>
<dbReference type="FunCoup" id="T1HV61">
    <property type="interactions" value="59"/>
</dbReference>
<organism evidence="7 8">
    <name type="scientific">Rhodnius prolixus</name>
    <name type="common">Triatomid bug</name>
    <dbReference type="NCBI Taxonomy" id="13249"/>
    <lineage>
        <taxon>Eukaryota</taxon>
        <taxon>Metazoa</taxon>
        <taxon>Ecdysozoa</taxon>
        <taxon>Arthropoda</taxon>
        <taxon>Hexapoda</taxon>
        <taxon>Insecta</taxon>
        <taxon>Pterygota</taxon>
        <taxon>Neoptera</taxon>
        <taxon>Paraneoptera</taxon>
        <taxon>Hemiptera</taxon>
        <taxon>Heteroptera</taxon>
        <taxon>Panheteroptera</taxon>
        <taxon>Cimicomorpha</taxon>
        <taxon>Reduviidae</taxon>
        <taxon>Triatominae</taxon>
        <taxon>Rhodnius</taxon>
    </lineage>
</organism>
<evidence type="ECO:0000256" key="3">
    <source>
        <dbReference type="ARBA" id="ARBA00014087"/>
    </source>
</evidence>
<keyword evidence="5" id="KW-0969">Cilium</keyword>
<evidence type="ECO:0000256" key="1">
    <source>
        <dbReference type="ARBA" id="ARBA00004138"/>
    </source>
</evidence>
<evidence type="ECO:0000256" key="6">
    <source>
        <dbReference type="ARBA" id="ARBA00023273"/>
    </source>
</evidence>
<dbReference type="AlphaFoldDB" id="T1HV61"/>
<dbReference type="PANTHER" id="PTHR31954:SF1">
    <property type="entry name" value="CILIA- AND FLAGELLA-ASSOCIATED PROTEIN 157"/>
    <property type="match status" value="1"/>
</dbReference>
<dbReference type="GO" id="GO:0036064">
    <property type="term" value="C:ciliary basal body"/>
    <property type="evidence" value="ECO:0007669"/>
    <property type="project" value="TreeGrafter"/>
</dbReference>
<comment type="similarity">
    <text evidence="2">Belongs to the CFAP157 family.</text>
</comment>
<keyword evidence="6" id="KW-0966">Cell projection</keyword>
<dbReference type="OMA" id="ARYQKKC"/>
<dbReference type="HOGENOM" id="CLU_676731_0_0_1"/>
<dbReference type="InterPro" id="IPR038844">
    <property type="entry name" value="CFAP157"/>
</dbReference>
<name>T1HV61_RHOPR</name>
<comment type="subcellular location">
    <subcellularLocation>
        <location evidence="1">Cell projection</location>
        <location evidence="1">Cilium</location>
    </subcellularLocation>
</comment>
<dbReference type="EnsemblMetazoa" id="RPRC007931-RA">
    <property type="protein sequence ID" value="RPRC007931-PA"/>
    <property type="gene ID" value="RPRC007931"/>
</dbReference>
<dbReference type="InParanoid" id="T1HV61"/>
<evidence type="ECO:0000313" key="7">
    <source>
        <dbReference type="EnsemblMetazoa" id="RPRC007931-PA"/>
    </source>
</evidence>
<evidence type="ECO:0000256" key="2">
    <source>
        <dbReference type="ARBA" id="ARBA00010841"/>
    </source>
</evidence>
<dbReference type="STRING" id="13249.T1HV61"/>
<evidence type="ECO:0000313" key="8">
    <source>
        <dbReference type="Proteomes" id="UP000015103"/>
    </source>
</evidence>